<dbReference type="InterPro" id="IPR000795">
    <property type="entry name" value="T_Tr_GTP-bd_dom"/>
</dbReference>
<name>A0A086JHA5_TOXGO</name>
<dbReference type="AlphaFoldDB" id="A0A086JHA5"/>
<dbReference type="CDD" id="cd03696">
    <property type="entry name" value="SelB_II"/>
    <property type="match status" value="1"/>
</dbReference>
<dbReference type="CDD" id="cd04094">
    <property type="entry name" value="eSelB_III"/>
    <property type="match status" value="1"/>
</dbReference>
<dbReference type="Gene3D" id="2.40.30.10">
    <property type="entry name" value="Translation factors"/>
    <property type="match status" value="1"/>
</dbReference>
<evidence type="ECO:0000259" key="2">
    <source>
        <dbReference type="PROSITE" id="PS51722"/>
    </source>
</evidence>
<comment type="caution">
    <text evidence="3">The sequence shown here is derived from an EMBL/GenBank/DDBJ whole genome shotgun (WGS) entry which is preliminary data.</text>
</comment>
<feature type="compositionally biased region" description="Polar residues" evidence="1">
    <location>
        <begin position="757"/>
        <end position="767"/>
    </location>
</feature>
<accession>A0A086JHA5</accession>
<feature type="domain" description="Tr-type G" evidence="2">
    <location>
        <begin position="11"/>
        <end position="281"/>
    </location>
</feature>
<dbReference type="Pfam" id="PF21208">
    <property type="entry name" value="euk_SelB_III"/>
    <property type="match status" value="2"/>
</dbReference>
<dbReference type="SUPFAM" id="SSF52540">
    <property type="entry name" value="P-loop containing nucleoside triphosphate hydrolases"/>
    <property type="match status" value="1"/>
</dbReference>
<evidence type="ECO:0000313" key="3">
    <source>
        <dbReference type="EMBL" id="KFG31523.1"/>
    </source>
</evidence>
<dbReference type="OrthoDB" id="2067at2759"/>
<sequence>MERVKCCCGNPIYANVGVLGHVDSGKTSLARVLTAVRSTASLDKHPQSQERGITIDLGFSAFTLALDIDSRPGEGASPASSPEATVPSRAEFEKNEKREATDLDTPGSEPSADPTRLPRPVDARHSGVCTLECETASGSGEMGRKANVQICLVDCPGHASLIKTIIGGAQIIDLVLLVVDATKGIQTQTAECLVVAELLARHLIVVLNKIDLFPEETRAKKVAGVTAKLRGVFAQTAFGADVPIVPVAANPDAVQDLANLPPAWNVEGVVQALSSVLIAPEITHFHANSSSTSRLVDRLALQQRCTTCPCCRTVSSLSFHDSFYLVFDHCFALKGKGTVLTGTVLSGRVKVGDSVVVLSASAGGANPVKVRSLQTFKRNVESAGRGQRVAMCVSSVDASSLERGAICDPQHVPPAVDGCIAIVERIRFFKPPIGSGAKFHCTVGHTTILCTAHFFAFYESDQTEELTIDEKAKTLSRVSSVMNSASSNVGASSLNTGRLIPSVDANYESPNVAREWPSALDLRATYRHQEELTLTSTGIASSARLGAAGEPSRMTRKLSKGVDASCGSCEAEEKPVLQYALLVFEKPIVVPPRSIFICSKLDMDASSPMCRLAFFGQMLEPLSTVPSFPAVSATPGMYVQRPSQAAKKPSGSSVAFSSSAASSPSVRSIFHHPAVLSLPVYKWKHKVGGVERFIFEAPADHSDDTGDGEARSLIGRGLFKSPQHISRFIGFRVAICRQQGSDTQVDDTNCEPRKQNEVGNGKQNSETRAGLHGRNPEGRVTGKVHTREGSSREARVEGRIEKAFGNKGKFVVELATPIKCSAVFGSGKGNDGKAPGFLIHLDYKKKVYDKAAQFSQDVRKGEN</sequence>
<dbReference type="Proteomes" id="UP000028828">
    <property type="component" value="Unassembled WGS sequence"/>
</dbReference>
<keyword evidence="3" id="KW-0648">Protein biosynthesis</keyword>
<dbReference type="PANTHER" id="PTHR43721">
    <property type="entry name" value="ELONGATION FACTOR TU-RELATED"/>
    <property type="match status" value="1"/>
</dbReference>
<evidence type="ECO:0000256" key="1">
    <source>
        <dbReference type="SAM" id="MobiDB-lite"/>
    </source>
</evidence>
<dbReference type="GO" id="GO:0005525">
    <property type="term" value="F:GTP binding"/>
    <property type="evidence" value="ECO:0007669"/>
    <property type="project" value="InterPro"/>
</dbReference>
<dbReference type="VEuPathDB" id="ToxoDB:TGP89_216960"/>
<dbReference type="Pfam" id="PF03144">
    <property type="entry name" value="GTP_EFTU_D2"/>
    <property type="match status" value="1"/>
</dbReference>
<dbReference type="InterPro" id="IPR009000">
    <property type="entry name" value="Transl_B-barrel_sf"/>
</dbReference>
<feature type="region of interest" description="Disordered" evidence="1">
    <location>
        <begin position="742"/>
        <end position="795"/>
    </location>
</feature>
<protein>
    <submittedName>
        <fullName evidence="3">Elongation factor Tu GTP binding domain-containing protein</fullName>
    </submittedName>
</protein>
<gene>
    <name evidence="3" type="ORF">TGP89_216960</name>
</gene>
<reference evidence="3 4" key="1">
    <citation type="submission" date="2014-03" db="EMBL/GenBank/DDBJ databases">
        <authorList>
            <person name="Sibley D."/>
            <person name="Venepally P."/>
            <person name="Karamycheva S."/>
            <person name="Hadjithomas M."/>
            <person name="Khan A."/>
            <person name="Brunk B."/>
            <person name="Roos D."/>
            <person name="Caler E."/>
            <person name="Lorenzi H."/>
        </authorList>
    </citation>
    <scope>NUCLEOTIDE SEQUENCE [LARGE SCALE GENOMIC DNA]</scope>
    <source>
        <strain evidence="4">p89</strain>
    </source>
</reference>
<proteinExistence type="predicted"/>
<organism evidence="3 4">
    <name type="scientific">Toxoplasma gondii p89</name>
    <dbReference type="NCBI Taxonomy" id="943119"/>
    <lineage>
        <taxon>Eukaryota</taxon>
        <taxon>Sar</taxon>
        <taxon>Alveolata</taxon>
        <taxon>Apicomplexa</taxon>
        <taxon>Conoidasida</taxon>
        <taxon>Coccidia</taxon>
        <taxon>Eucoccidiorida</taxon>
        <taxon>Eimeriorina</taxon>
        <taxon>Sarcocystidae</taxon>
        <taxon>Toxoplasma</taxon>
    </lineage>
</organism>
<dbReference type="InterPro" id="IPR049393">
    <property type="entry name" value="eEFSec_III"/>
</dbReference>
<dbReference type="Pfam" id="PF00009">
    <property type="entry name" value="GTP_EFTU"/>
    <property type="match status" value="2"/>
</dbReference>
<evidence type="ECO:0000313" key="4">
    <source>
        <dbReference type="Proteomes" id="UP000028828"/>
    </source>
</evidence>
<dbReference type="PROSITE" id="PS51722">
    <property type="entry name" value="G_TR_2"/>
    <property type="match status" value="1"/>
</dbReference>
<dbReference type="InterPro" id="IPR004161">
    <property type="entry name" value="EFTu-like_2"/>
</dbReference>
<dbReference type="InterPro" id="IPR050055">
    <property type="entry name" value="EF-Tu_GTPase"/>
</dbReference>
<dbReference type="GO" id="GO:0003746">
    <property type="term" value="F:translation elongation factor activity"/>
    <property type="evidence" value="ECO:0007669"/>
    <property type="project" value="UniProtKB-KW"/>
</dbReference>
<feature type="compositionally biased region" description="Basic and acidic residues" evidence="1">
    <location>
        <begin position="90"/>
        <end position="101"/>
    </location>
</feature>
<keyword evidence="3" id="KW-0251">Elongation factor</keyword>
<dbReference type="SUPFAM" id="SSF50447">
    <property type="entry name" value="Translation proteins"/>
    <property type="match status" value="1"/>
</dbReference>
<dbReference type="EMBL" id="AEYI02001945">
    <property type="protein sequence ID" value="KFG31523.1"/>
    <property type="molecule type" value="Genomic_DNA"/>
</dbReference>
<feature type="region of interest" description="Disordered" evidence="1">
    <location>
        <begin position="70"/>
        <end position="122"/>
    </location>
</feature>
<dbReference type="GO" id="GO:0001514">
    <property type="term" value="P:selenocysteine incorporation"/>
    <property type="evidence" value="ECO:0007669"/>
    <property type="project" value="TreeGrafter"/>
</dbReference>
<dbReference type="GO" id="GO:0003924">
    <property type="term" value="F:GTPase activity"/>
    <property type="evidence" value="ECO:0007669"/>
    <property type="project" value="InterPro"/>
</dbReference>
<dbReference type="InterPro" id="IPR027417">
    <property type="entry name" value="P-loop_NTPase"/>
</dbReference>
<dbReference type="PANTHER" id="PTHR43721:SF11">
    <property type="entry name" value="SELENOCYSTEINE-SPECIFIC ELONGATION FACTOR"/>
    <property type="match status" value="1"/>
</dbReference>
<dbReference type="Gene3D" id="3.40.50.300">
    <property type="entry name" value="P-loop containing nucleotide triphosphate hydrolases"/>
    <property type="match status" value="2"/>
</dbReference>
<feature type="compositionally biased region" description="Basic and acidic residues" evidence="1">
    <location>
        <begin position="785"/>
        <end position="795"/>
    </location>
</feature>